<organism evidence="2 3">
    <name type="scientific">Aspergillus cavernicola</name>
    <dbReference type="NCBI Taxonomy" id="176166"/>
    <lineage>
        <taxon>Eukaryota</taxon>
        <taxon>Fungi</taxon>
        <taxon>Dikarya</taxon>
        <taxon>Ascomycota</taxon>
        <taxon>Pezizomycotina</taxon>
        <taxon>Eurotiomycetes</taxon>
        <taxon>Eurotiomycetidae</taxon>
        <taxon>Eurotiales</taxon>
        <taxon>Aspergillaceae</taxon>
        <taxon>Aspergillus</taxon>
        <taxon>Aspergillus subgen. Nidulantes</taxon>
    </lineage>
</organism>
<evidence type="ECO:0000313" key="3">
    <source>
        <dbReference type="Proteomes" id="UP001610335"/>
    </source>
</evidence>
<gene>
    <name evidence="2" type="ORF">BDW59DRAFT_50435</name>
</gene>
<accession>A0ABR4ILF6</accession>
<keyword evidence="1" id="KW-1133">Transmembrane helix</keyword>
<protein>
    <submittedName>
        <fullName evidence="2">Uncharacterized protein</fullName>
    </submittedName>
</protein>
<feature type="transmembrane region" description="Helical" evidence="1">
    <location>
        <begin position="57"/>
        <end position="76"/>
    </location>
</feature>
<keyword evidence="3" id="KW-1185">Reference proteome</keyword>
<dbReference type="EMBL" id="JBFXLS010000020">
    <property type="protein sequence ID" value="KAL2828536.1"/>
    <property type="molecule type" value="Genomic_DNA"/>
</dbReference>
<sequence length="78" mass="9162">MNIHVNHIEYYLVWSIVSTKVTIMLLSKSLSLFQVVVHGQCDILPYLETALSKQSRYRSCCCFFWGFFFSFPPFVWAS</sequence>
<keyword evidence="1" id="KW-0812">Transmembrane</keyword>
<proteinExistence type="predicted"/>
<reference evidence="2 3" key="1">
    <citation type="submission" date="2024-07" db="EMBL/GenBank/DDBJ databases">
        <title>Section-level genome sequencing and comparative genomics of Aspergillus sections Usti and Cavernicolus.</title>
        <authorList>
            <consortium name="Lawrence Berkeley National Laboratory"/>
            <person name="Nybo J.L."/>
            <person name="Vesth T.C."/>
            <person name="Theobald S."/>
            <person name="Frisvad J.C."/>
            <person name="Larsen T.O."/>
            <person name="Kjaerboelling I."/>
            <person name="Rothschild-Mancinelli K."/>
            <person name="Lyhne E.K."/>
            <person name="Kogle M.E."/>
            <person name="Barry K."/>
            <person name="Clum A."/>
            <person name="Na H."/>
            <person name="Ledsgaard L."/>
            <person name="Lin J."/>
            <person name="Lipzen A."/>
            <person name="Kuo A."/>
            <person name="Riley R."/>
            <person name="Mondo S."/>
            <person name="LaButti K."/>
            <person name="Haridas S."/>
            <person name="Pangalinan J."/>
            <person name="Salamov A.A."/>
            <person name="Simmons B.A."/>
            <person name="Magnuson J.K."/>
            <person name="Chen J."/>
            <person name="Drula E."/>
            <person name="Henrissat B."/>
            <person name="Wiebenga A."/>
            <person name="Lubbers R.J."/>
            <person name="Gomes A.C."/>
            <person name="Makela M.R."/>
            <person name="Stajich J."/>
            <person name="Grigoriev I.V."/>
            <person name="Mortensen U.H."/>
            <person name="De vries R.P."/>
            <person name="Baker S.E."/>
            <person name="Andersen M.R."/>
        </authorList>
    </citation>
    <scope>NUCLEOTIDE SEQUENCE [LARGE SCALE GENOMIC DNA]</scope>
    <source>
        <strain evidence="2 3">CBS 600.67</strain>
    </source>
</reference>
<evidence type="ECO:0000256" key="1">
    <source>
        <dbReference type="SAM" id="Phobius"/>
    </source>
</evidence>
<dbReference type="Proteomes" id="UP001610335">
    <property type="component" value="Unassembled WGS sequence"/>
</dbReference>
<comment type="caution">
    <text evidence="2">The sequence shown here is derived from an EMBL/GenBank/DDBJ whole genome shotgun (WGS) entry which is preliminary data.</text>
</comment>
<evidence type="ECO:0000313" key="2">
    <source>
        <dbReference type="EMBL" id="KAL2828536.1"/>
    </source>
</evidence>
<name>A0ABR4ILF6_9EURO</name>
<keyword evidence="1" id="KW-0472">Membrane</keyword>